<accession>A0A6B4JM20</accession>
<evidence type="ECO:0000313" key="1">
    <source>
        <dbReference type="EMBL" id="NFV25924.1"/>
    </source>
</evidence>
<dbReference type="Proteomes" id="UP000486903">
    <property type="component" value="Unassembled WGS sequence"/>
</dbReference>
<dbReference type="EMBL" id="SXFB01000003">
    <property type="protein sequence ID" value="NFV25924.1"/>
    <property type="molecule type" value="Genomic_DNA"/>
</dbReference>
<proteinExistence type="predicted"/>
<dbReference type="GO" id="GO:0016301">
    <property type="term" value="F:kinase activity"/>
    <property type="evidence" value="ECO:0007669"/>
    <property type="project" value="UniProtKB-KW"/>
</dbReference>
<dbReference type="AlphaFoldDB" id="A0A6B4JM20"/>
<protein>
    <submittedName>
        <fullName evidence="1">Histidine kinase</fullName>
    </submittedName>
</protein>
<comment type="caution">
    <text evidence="1">The sequence shown here is derived from an EMBL/GenBank/DDBJ whole genome shotgun (WGS) entry which is preliminary data.</text>
</comment>
<reference evidence="1 2" key="1">
    <citation type="submission" date="2019-04" db="EMBL/GenBank/DDBJ databases">
        <title>Genome sequencing of Clostridium botulinum Groups I-IV and Clostridium butyricum.</title>
        <authorList>
            <person name="Brunt J."/>
            <person name="Van Vliet A.H.M."/>
            <person name="Stringer S.C."/>
            <person name="Carter A.T."/>
            <person name="Peck M.W."/>
        </authorList>
    </citation>
    <scope>NUCLEOTIDE SEQUENCE [LARGE SCALE GENOMIC DNA]</scope>
    <source>
        <strain evidence="1 2">BL81</strain>
    </source>
</reference>
<name>A0A6B4JM20_CLOBO</name>
<evidence type="ECO:0000313" key="2">
    <source>
        <dbReference type="Proteomes" id="UP000486903"/>
    </source>
</evidence>
<sequence length="409" mass="48145">MIIMLGSVIELFLEALVILNVINSCVKKECRKSKKELGRAVFLLSSISVMINSLYIYDSISIVYNGILYIIIVGILYRKDFKTAEIICNSIYTLILILSIILIGIFYPYIKLFNLEKVYLLKIMYFILFMLNYICLYILFKYKKYIIRFYTFMIKDKVFIYLTVGINLFVYCSIILKYEIIGFDNPLLKNIMIINLFIFFIITSLYFSSIKKESEQINRLNMELEIKNNDLRKIKHDQGAEISYLYGLYLMSKEEKLGEALENIMQNNNKLKSSIEINGSEKRFISRILKPIINKDMCIIIDDNADINLLNIPENDLSIILINIIKCVNGNKGFIRIQTYNILDNLIINIECNIKDLYKRRRLRFFNNDIKIDNKRLELAEEVLEKYSGRLYVSNMFYSSEFEVTLPLN</sequence>
<organism evidence="1 2">
    <name type="scientific">Clostridium botulinum</name>
    <dbReference type="NCBI Taxonomy" id="1491"/>
    <lineage>
        <taxon>Bacteria</taxon>
        <taxon>Bacillati</taxon>
        <taxon>Bacillota</taxon>
        <taxon>Clostridia</taxon>
        <taxon>Eubacteriales</taxon>
        <taxon>Clostridiaceae</taxon>
        <taxon>Clostridium</taxon>
    </lineage>
</organism>
<keyword evidence="1" id="KW-0418">Kinase</keyword>
<gene>
    <name evidence="1" type="ORF">FDG31_07005</name>
</gene>
<keyword evidence="1" id="KW-0808">Transferase</keyword>
<dbReference type="RefSeq" id="WP_003368943.1">
    <property type="nucleotide sequence ID" value="NZ_JACBBA010000003.1"/>
</dbReference>